<dbReference type="InterPro" id="IPR004474">
    <property type="entry name" value="LytR_CpsA_psr"/>
</dbReference>
<protein>
    <submittedName>
        <fullName evidence="3">Transcriptional attenuator, LytR family</fullName>
    </submittedName>
</protein>
<proteinExistence type="inferred from homology"/>
<dbReference type="Gene3D" id="3.40.630.190">
    <property type="entry name" value="LCP protein"/>
    <property type="match status" value="1"/>
</dbReference>
<evidence type="ECO:0000313" key="4">
    <source>
        <dbReference type="Proteomes" id="UP000187651"/>
    </source>
</evidence>
<evidence type="ECO:0000313" key="3">
    <source>
        <dbReference type="EMBL" id="SDN21265.1"/>
    </source>
</evidence>
<dbReference type="OrthoDB" id="3172933at2"/>
<dbReference type="EMBL" id="FNHZ01000008">
    <property type="protein sequence ID" value="SDN21265.1"/>
    <property type="molecule type" value="Genomic_DNA"/>
</dbReference>
<evidence type="ECO:0000256" key="1">
    <source>
        <dbReference type="ARBA" id="ARBA00006068"/>
    </source>
</evidence>
<dbReference type="InterPro" id="IPR050922">
    <property type="entry name" value="LytR/CpsA/Psr_CW_biosynth"/>
</dbReference>
<dbReference type="PANTHER" id="PTHR33392">
    <property type="entry name" value="POLYISOPRENYL-TEICHOIC ACID--PEPTIDOGLYCAN TEICHOIC ACID TRANSFERASE TAGU"/>
    <property type="match status" value="1"/>
</dbReference>
<evidence type="ECO:0000259" key="2">
    <source>
        <dbReference type="Pfam" id="PF03816"/>
    </source>
</evidence>
<dbReference type="Proteomes" id="UP000187651">
    <property type="component" value="Unassembled WGS sequence"/>
</dbReference>
<accession>A0A1G9ZJI8</accession>
<sequence length="314" mass="35720">MRFTGKTKLENCYAAENNLDLGMTDEDGKICYNGNYYEYDEDVITILFMGIDKINKVKKGLTHLDGGCADVLFLGIINTRTKTVKLLAINRDSMVDIDVLNIKGEVRYTKPLQITLAHGYGLGLEDSCLNQCDAVSRLLYGIPINAYVSLNMGGVAALNDAIGGVTLTSLDDIYIEDMEIDIAKDEEIHLTGKQAYFYVRFRDEAVYESARIRLERQKQYVEEYCRQLLSNSLKDLSNIVNVYNAVDDYTVMNLSTDELVYLASMLIGYEFDFENIYSLEGSTYSNPETYHEEFTVDEDSTKKLILDLFYRQID</sequence>
<dbReference type="AlphaFoldDB" id="A0A1G9ZJI8"/>
<dbReference type="PANTHER" id="PTHR33392:SF6">
    <property type="entry name" value="POLYISOPRENYL-TEICHOIC ACID--PEPTIDOGLYCAN TEICHOIC ACID TRANSFERASE TAGU"/>
    <property type="match status" value="1"/>
</dbReference>
<feature type="domain" description="Cell envelope-related transcriptional attenuator" evidence="2">
    <location>
        <begin position="69"/>
        <end position="228"/>
    </location>
</feature>
<dbReference type="Pfam" id="PF03816">
    <property type="entry name" value="LytR_cpsA_psr"/>
    <property type="match status" value="1"/>
</dbReference>
<gene>
    <name evidence="3" type="ORF">SAMN05216544_2164</name>
</gene>
<keyword evidence="4" id="KW-1185">Reference proteome</keyword>
<name>A0A1G9ZJI8_9FIRM</name>
<comment type="similarity">
    <text evidence="1">Belongs to the LytR/CpsA/Psr (LCP) family.</text>
</comment>
<reference evidence="4" key="1">
    <citation type="submission" date="2016-10" db="EMBL/GenBank/DDBJ databases">
        <authorList>
            <person name="Varghese N."/>
            <person name="Submissions S."/>
        </authorList>
    </citation>
    <scope>NUCLEOTIDE SEQUENCE [LARGE SCALE GENOMIC DNA]</scope>
    <source>
        <strain evidence="4">M83</strain>
    </source>
</reference>
<organism evidence="3 4">
    <name type="scientific">Lachnospira pectinoschiza</name>
    <dbReference type="NCBI Taxonomy" id="28052"/>
    <lineage>
        <taxon>Bacteria</taxon>
        <taxon>Bacillati</taxon>
        <taxon>Bacillota</taxon>
        <taxon>Clostridia</taxon>
        <taxon>Lachnospirales</taxon>
        <taxon>Lachnospiraceae</taxon>
        <taxon>Lachnospira</taxon>
    </lineage>
</organism>